<protein>
    <submittedName>
        <fullName evidence="1">Uncharacterized protein</fullName>
    </submittedName>
</protein>
<organism evidence="1 2">
    <name type="scientific">Blautia liquoris</name>
    <dbReference type="NCBI Taxonomy" id="2779518"/>
    <lineage>
        <taxon>Bacteria</taxon>
        <taxon>Bacillati</taxon>
        <taxon>Bacillota</taxon>
        <taxon>Clostridia</taxon>
        <taxon>Lachnospirales</taxon>
        <taxon>Lachnospiraceae</taxon>
        <taxon>Blautia</taxon>
    </lineage>
</organism>
<reference evidence="1 2" key="1">
    <citation type="submission" date="2020-10" db="EMBL/GenBank/DDBJ databases">
        <title>Blautia liquoris sp.nov., isolated from the mud in a fermentation cellar used for the production of Chinese strong-flavoured liquor.</title>
        <authorList>
            <person name="Lu L."/>
        </authorList>
    </citation>
    <scope>NUCLEOTIDE SEQUENCE [LARGE SCALE GENOMIC DNA]</scope>
    <source>
        <strain evidence="1 2">LZLJ-3</strain>
    </source>
</reference>
<evidence type="ECO:0000313" key="1">
    <source>
        <dbReference type="EMBL" id="QOV20575.1"/>
    </source>
</evidence>
<dbReference type="AlphaFoldDB" id="A0A7M2RJU7"/>
<keyword evidence="2" id="KW-1185">Reference proteome</keyword>
<dbReference type="KEGG" id="bliq:INP51_06440"/>
<evidence type="ECO:0000313" key="2">
    <source>
        <dbReference type="Proteomes" id="UP000593601"/>
    </source>
</evidence>
<sequence length="115" mass="13691">MYHEIAVNCFRYFGFKRLSEVDQLTIPEYELLIEAHNLHMVDEEYRRHEQAFLNYQVQAQKPAGRNKTRPVYNTFNKFFDYEKAIASVKKKKPDNPQERFKGIGRLLRKGGKIHG</sequence>
<name>A0A7M2RJU7_9FIRM</name>
<gene>
    <name evidence="1" type="ORF">INP51_06440</name>
</gene>
<dbReference type="Proteomes" id="UP000593601">
    <property type="component" value="Chromosome"/>
</dbReference>
<dbReference type="RefSeq" id="WP_193736889.1">
    <property type="nucleotide sequence ID" value="NZ_CP063304.1"/>
</dbReference>
<dbReference type="EMBL" id="CP063304">
    <property type="protein sequence ID" value="QOV20575.1"/>
    <property type="molecule type" value="Genomic_DNA"/>
</dbReference>
<proteinExistence type="predicted"/>
<accession>A0A7M2RJU7</accession>